<name>A0A2B5J7X8_9BACI</name>
<dbReference type="RefSeq" id="WP_098577093.1">
    <property type="nucleotide sequence ID" value="NZ_NVGE01000005.1"/>
</dbReference>
<dbReference type="GO" id="GO:0047244">
    <property type="term" value="F:N-acetylglucosaminyldiphosphoundecaprenol N-acetyl-beta-D-mannosaminyltransferase activity"/>
    <property type="evidence" value="ECO:0007669"/>
    <property type="project" value="UniProtKB-UniRule"/>
</dbReference>
<dbReference type="HAMAP" id="MF_02070">
    <property type="entry name" value="TagA_TarA"/>
    <property type="match status" value="1"/>
</dbReference>
<evidence type="ECO:0000313" key="7">
    <source>
        <dbReference type="Proteomes" id="UP000223311"/>
    </source>
</evidence>
<dbReference type="PANTHER" id="PTHR34136:SF1">
    <property type="entry name" value="UDP-N-ACETYL-D-MANNOSAMINURONIC ACID TRANSFERASE"/>
    <property type="match status" value="1"/>
</dbReference>
<dbReference type="GO" id="GO:0019350">
    <property type="term" value="P:teichoic acid biosynthetic process"/>
    <property type="evidence" value="ECO:0007669"/>
    <property type="project" value="UniProtKB-UniRule"/>
</dbReference>
<comment type="catalytic activity">
    <reaction evidence="5">
        <text>UDP-N-acetyl-alpha-D-mannosamine + N-acetyl-alpha-D-glucosaminyl-di-trans,octa-cis-undecaprenyl diphosphate = N-acetyl-beta-D-mannosaminyl-(1-&gt;4)-N-acetyl-alpha-D-glucosaminyl di-trans,octa-cis-undecaprenyl diphosphate + UDP + H(+)</text>
        <dbReference type="Rhea" id="RHEA:16053"/>
        <dbReference type="ChEBI" id="CHEBI:15378"/>
        <dbReference type="ChEBI" id="CHEBI:58223"/>
        <dbReference type="ChEBI" id="CHEBI:62959"/>
        <dbReference type="ChEBI" id="CHEBI:68623"/>
        <dbReference type="ChEBI" id="CHEBI:132210"/>
        <dbReference type="EC" id="2.4.1.187"/>
    </reaction>
</comment>
<evidence type="ECO:0000313" key="6">
    <source>
        <dbReference type="EMBL" id="PFZ33363.1"/>
    </source>
</evidence>
<keyword evidence="1 5" id="KW-0328">Glycosyltransferase</keyword>
<dbReference type="InterPro" id="IPR004629">
    <property type="entry name" value="WecG_TagA_CpsF"/>
</dbReference>
<keyword evidence="4 5" id="KW-0961">Cell wall biogenesis/degradation</keyword>
<dbReference type="InterPro" id="IPR034714">
    <property type="entry name" value="TagA_TarA"/>
</dbReference>
<comment type="function">
    <text evidence="5">Catalyzes the conversion of GlcNAc-PP-undecaprenol into ManNAc-GlcNAc-PP-undecaprenol, the first committed lipid intermediate in the de novo synthesis of teichoic acid.</text>
</comment>
<evidence type="ECO:0000256" key="4">
    <source>
        <dbReference type="ARBA" id="ARBA00023316"/>
    </source>
</evidence>
<proteinExistence type="inferred from homology"/>
<reference evidence="6 7" key="1">
    <citation type="submission" date="2017-09" db="EMBL/GenBank/DDBJ databases">
        <title>Large-scale bioinformatics analysis of Bacillus genomes uncovers conserved roles of natural products in bacterial physiology.</title>
        <authorList>
            <consortium name="Agbiome Team Llc"/>
            <person name="Bleich R.M."/>
            <person name="Grubbs K.J."/>
            <person name="Santa Maria K.C."/>
            <person name="Allen S.E."/>
            <person name="Farag S."/>
            <person name="Shank E.A."/>
            <person name="Bowers A."/>
        </authorList>
    </citation>
    <scope>NUCLEOTIDE SEQUENCE [LARGE SCALE GENOMIC DNA]</scope>
    <source>
        <strain evidence="6 7">AFS080080</strain>
    </source>
</reference>
<comment type="pathway">
    <text evidence="5">Cell wall biogenesis; teichoic acid biosynthesis.</text>
</comment>
<evidence type="ECO:0000256" key="3">
    <source>
        <dbReference type="ARBA" id="ARBA00022944"/>
    </source>
</evidence>
<evidence type="ECO:0000256" key="5">
    <source>
        <dbReference type="HAMAP-Rule" id="MF_02070"/>
    </source>
</evidence>
<organism evidence="6 7">
    <name type="scientific">Bacillus wiedmannii</name>
    <dbReference type="NCBI Taxonomy" id="1890302"/>
    <lineage>
        <taxon>Bacteria</taxon>
        <taxon>Bacillati</taxon>
        <taxon>Bacillota</taxon>
        <taxon>Bacilli</taxon>
        <taxon>Bacillales</taxon>
        <taxon>Bacillaceae</taxon>
        <taxon>Bacillus</taxon>
        <taxon>Bacillus cereus group</taxon>
    </lineage>
</organism>
<dbReference type="EC" id="2.4.1.187" evidence="5"/>
<evidence type="ECO:0000256" key="1">
    <source>
        <dbReference type="ARBA" id="ARBA00022676"/>
    </source>
</evidence>
<dbReference type="NCBIfam" id="TIGR00696">
    <property type="entry name" value="wecG_tagA_cpsF"/>
    <property type="match status" value="1"/>
</dbReference>
<dbReference type="Proteomes" id="UP000223311">
    <property type="component" value="Unassembled WGS sequence"/>
</dbReference>
<dbReference type="CDD" id="cd06533">
    <property type="entry name" value="Glyco_transf_WecG_TagA"/>
    <property type="match status" value="1"/>
</dbReference>
<dbReference type="AlphaFoldDB" id="A0A2B5J7X8"/>
<dbReference type="PANTHER" id="PTHR34136">
    <property type="match status" value="1"/>
</dbReference>
<gene>
    <name evidence="6" type="ORF">COL66_07350</name>
</gene>
<keyword evidence="3 5" id="KW-0777">Teichoic acid biosynthesis</keyword>
<evidence type="ECO:0000256" key="2">
    <source>
        <dbReference type="ARBA" id="ARBA00022679"/>
    </source>
</evidence>
<protein>
    <recommendedName>
        <fullName evidence="5">N-acetylglucosaminyldiphosphoundecaprenol N-acetyl-beta-D-mannosaminyltransferase</fullName>
        <ecNumber evidence="5">2.4.1.187</ecNumber>
    </recommendedName>
    <alternativeName>
        <fullName evidence="5">N-acetylmannosaminyltransferase</fullName>
    </alternativeName>
    <alternativeName>
        <fullName evidence="5">UDP-N-acetylmannosamine transferase</fullName>
    </alternativeName>
    <alternativeName>
        <fullName evidence="5">UDP-N-acetylmannosamine:N-acetylglucosaminyl pyrophosphorylundecaprenol N-acetylmannosaminyltransferase</fullName>
    </alternativeName>
</protein>
<accession>A0A2B5J7X8</accession>
<comment type="caution">
    <text evidence="6">The sequence shown here is derived from an EMBL/GenBank/DDBJ whole genome shotgun (WGS) entry which is preliminary data.</text>
</comment>
<keyword evidence="2 5" id="KW-0808">Transferase</keyword>
<dbReference type="EMBL" id="NVGE01000005">
    <property type="protein sequence ID" value="PFZ33363.1"/>
    <property type="molecule type" value="Genomic_DNA"/>
</dbReference>
<sequence>MDHQLIKGIPFSTLEYEKAISLLKGWLHEQQEKPRFVVTANPEIVMSAKESTAKSKQFKKMLLSADLITADGIGVIIGSKILKGTLKERVTGADITHDLIKYCNDNEYRVFLFGAAPESNKKALKKLNEQFPGAQFKGQHGFVNGEEIEEVKMKIKQFKPHLLLVGLGSPKQEEFIYENIQTLNVPLSIGIGGMIDIISGTVKRAPKIMRDTGTEWLYRLLSQPKRLKRQLILPKFLISVMVESDERNTKLRKDKQDDRAVI</sequence>
<dbReference type="Pfam" id="PF03808">
    <property type="entry name" value="Glyco_tran_WecG"/>
    <property type="match status" value="1"/>
</dbReference>
<dbReference type="UniPathway" id="UPA00632"/>
<comment type="similarity">
    <text evidence="5">Belongs to the glycosyltransferase 26 family. TagA/TarA subfamily.</text>
</comment>
<dbReference type="GO" id="GO:0071555">
    <property type="term" value="P:cell wall organization"/>
    <property type="evidence" value="ECO:0007669"/>
    <property type="project" value="UniProtKB-KW"/>
</dbReference>